<evidence type="ECO:0000259" key="1">
    <source>
        <dbReference type="Pfam" id="PF00248"/>
    </source>
</evidence>
<organism evidence="2 3">
    <name type="scientific">Stentor coeruleus</name>
    <dbReference type="NCBI Taxonomy" id="5963"/>
    <lineage>
        <taxon>Eukaryota</taxon>
        <taxon>Sar</taxon>
        <taxon>Alveolata</taxon>
        <taxon>Ciliophora</taxon>
        <taxon>Postciliodesmatophora</taxon>
        <taxon>Heterotrichea</taxon>
        <taxon>Heterotrichida</taxon>
        <taxon>Stentoridae</taxon>
        <taxon>Stentor</taxon>
    </lineage>
</organism>
<dbReference type="InterPro" id="IPR036812">
    <property type="entry name" value="NAD(P)_OxRdtase_dom_sf"/>
</dbReference>
<dbReference type="AlphaFoldDB" id="A0A1R2C8G5"/>
<dbReference type="SUPFAM" id="SSF51430">
    <property type="entry name" value="NAD(P)-linked oxidoreductase"/>
    <property type="match status" value="1"/>
</dbReference>
<dbReference type="Pfam" id="PF00248">
    <property type="entry name" value="Aldo_ket_red"/>
    <property type="match status" value="1"/>
</dbReference>
<dbReference type="CDD" id="cd19099">
    <property type="entry name" value="AKR_unchar"/>
    <property type="match status" value="1"/>
</dbReference>
<dbReference type="Gene3D" id="3.20.20.100">
    <property type="entry name" value="NADP-dependent oxidoreductase domain"/>
    <property type="match status" value="1"/>
</dbReference>
<dbReference type="PANTHER" id="PTHR43312:SF1">
    <property type="entry name" value="NADP-DEPENDENT OXIDOREDUCTASE DOMAIN-CONTAINING PROTEIN"/>
    <property type="match status" value="1"/>
</dbReference>
<evidence type="ECO:0000313" key="3">
    <source>
        <dbReference type="Proteomes" id="UP000187209"/>
    </source>
</evidence>
<dbReference type="EMBL" id="MPUH01000242">
    <property type="protein sequence ID" value="OMJ85286.1"/>
    <property type="molecule type" value="Genomic_DNA"/>
</dbReference>
<proteinExistence type="predicted"/>
<sequence>MGAPDDETDVLVKNAIVKSVSSGSINHIDTAINYRYQKAERSVGRALKALTEEGYKREELFVSSKIGYIPEDADKGIPGRAIIADLKEKKLITDDDAPQGIHCMHPAFLKDQLEKSLENLGLETLDLLYLHNTAESQMPLIHEPAYWERLKSAIEFCENAIKDKKIVNYGLASWICFRSPVTEHEIHVSLEKVVRLAESIAGPDHGMKYIQVPINIMMPEAFIHKWQELRGTQEILLNVAKELGINVIVSSPLFQGKIIELKLSKTMIGIDLQACKHLQLIRSIPSAAIKSVLVGMKNPRNVLQNLQLPLVESLTPDEFWNVLKPEKKENVSLAIDLW</sequence>
<feature type="domain" description="NADP-dependent oxidoreductase" evidence="1">
    <location>
        <begin position="14"/>
        <end position="258"/>
    </location>
</feature>
<keyword evidence="3" id="KW-1185">Reference proteome</keyword>
<gene>
    <name evidence="2" type="ORF">SteCoe_13455</name>
</gene>
<dbReference type="Proteomes" id="UP000187209">
    <property type="component" value="Unassembled WGS sequence"/>
</dbReference>
<accession>A0A1R2C8G5</accession>
<evidence type="ECO:0000313" key="2">
    <source>
        <dbReference type="EMBL" id="OMJ85286.1"/>
    </source>
</evidence>
<protein>
    <recommendedName>
        <fullName evidence="1">NADP-dependent oxidoreductase domain-containing protein</fullName>
    </recommendedName>
</protein>
<name>A0A1R2C8G5_9CILI</name>
<dbReference type="InterPro" id="IPR053135">
    <property type="entry name" value="AKR2_Oxidoreductase"/>
</dbReference>
<dbReference type="InterPro" id="IPR023210">
    <property type="entry name" value="NADP_OxRdtase_dom"/>
</dbReference>
<reference evidence="2 3" key="1">
    <citation type="submission" date="2016-11" db="EMBL/GenBank/DDBJ databases">
        <title>The macronuclear genome of Stentor coeruleus: a giant cell with tiny introns.</title>
        <authorList>
            <person name="Slabodnick M."/>
            <person name="Ruby J.G."/>
            <person name="Reiff S.B."/>
            <person name="Swart E.C."/>
            <person name="Gosai S."/>
            <person name="Prabakaran S."/>
            <person name="Witkowska E."/>
            <person name="Larue G.E."/>
            <person name="Fisher S."/>
            <person name="Freeman R.M."/>
            <person name="Gunawardena J."/>
            <person name="Chu W."/>
            <person name="Stover N.A."/>
            <person name="Gregory B.D."/>
            <person name="Nowacki M."/>
            <person name="Derisi J."/>
            <person name="Roy S.W."/>
            <person name="Marshall W.F."/>
            <person name="Sood P."/>
        </authorList>
    </citation>
    <scope>NUCLEOTIDE SEQUENCE [LARGE SCALE GENOMIC DNA]</scope>
    <source>
        <strain evidence="2">WM001</strain>
    </source>
</reference>
<comment type="caution">
    <text evidence="2">The sequence shown here is derived from an EMBL/GenBank/DDBJ whole genome shotgun (WGS) entry which is preliminary data.</text>
</comment>
<dbReference type="OrthoDB" id="48988at2759"/>
<dbReference type="PANTHER" id="PTHR43312">
    <property type="entry name" value="D-THREO-ALDOSE 1-DEHYDROGENASE"/>
    <property type="match status" value="1"/>
</dbReference>